<evidence type="ECO:0000256" key="13">
    <source>
        <dbReference type="ARBA" id="ARBA00022989"/>
    </source>
</evidence>
<dbReference type="GO" id="GO:0004674">
    <property type="term" value="F:protein serine/threonine kinase activity"/>
    <property type="evidence" value="ECO:0007669"/>
    <property type="project" value="UniProtKB-KW"/>
</dbReference>
<dbReference type="CDD" id="cd00028">
    <property type="entry name" value="B_lectin"/>
    <property type="match status" value="1"/>
</dbReference>
<evidence type="ECO:0000259" key="22">
    <source>
        <dbReference type="PROSITE" id="PS50011"/>
    </source>
</evidence>
<keyword evidence="13 20" id="KW-1133">Transmembrane helix</keyword>
<evidence type="ECO:0000256" key="8">
    <source>
        <dbReference type="ARBA" id="ARBA00022692"/>
    </source>
</evidence>
<comment type="similarity">
    <text evidence="2">In the N-terminal section; belongs to the leguminous lectin family.</text>
</comment>
<dbReference type="EMBL" id="JAYMYS010000002">
    <property type="protein sequence ID" value="KAK7405123.1"/>
    <property type="molecule type" value="Genomic_DNA"/>
</dbReference>
<dbReference type="EC" id="2.7.11.1" evidence="4"/>
<evidence type="ECO:0000256" key="3">
    <source>
        <dbReference type="ARBA" id="ARBA00010217"/>
    </source>
</evidence>
<dbReference type="Gene3D" id="2.90.10.10">
    <property type="entry name" value="Bulb-type lectin domain"/>
    <property type="match status" value="1"/>
</dbReference>
<dbReference type="SMART" id="SM00108">
    <property type="entry name" value="B_lectin"/>
    <property type="match status" value="1"/>
</dbReference>
<dbReference type="InterPro" id="IPR036426">
    <property type="entry name" value="Bulb-type_lectin_dom_sf"/>
</dbReference>
<dbReference type="Pfam" id="PF01453">
    <property type="entry name" value="B_lectin"/>
    <property type="match status" value="1"/>
</dbReference>
<dbReference type="GO" id="GO:0048544">
    <property type="term" value="P:recognition of pollen"/>
    <property type="evidence" value="ECO:0007669"/>
    <property type="project" value="InterPro"/>
</dbReference>
<comment type="catalytic activity">
    <reaction evidence="19">
        <text>L-seryl-[protein] + ATP = O-phospho-L-seryl-[protein] + ADP + H(+)</text>
        <dbReference type="Rhea" id="RHEA:17989"/>
        <dbReference type="Rhea" id="RHEA-COMP:9863"/>
        <dbReference type="Rhea" id="RHEA-COMP:11604"/>
        <dbReference type="ChEBI" id="CHEBI:15378"/>
        <dbReference type="ChEBI" id="CHEBI:29999"/>
        <dbReference type="ChEBI" id="CHEBI:30616"/>
        <dbReference type="ChEBI" id="CHEBI:83421"/>
        <dbReference type="ChEBI" id="CHEBI:456216"/>
        <dbReference type="EC" id="2.7.11.1"/>
    </reaction>
</comment>
<dbReference type="Pfam" id="PF00954">
    <property type="entry name" value="S_locus_glycop"/>
    <property type="match status" value="1"/>
</dbReference>
<evidence type="ECO:0000256" key="2">
    <source>
        <dbReference type="ARBA" id="ARBA00008536"/>
    </source>
</evidence>
<dbReference type="GO" id="GO:0002229">
    <property type="term" value="P:defense response to oomycetes"/>
    <property type="evidence" value="ECO:0007669"/>
    <property type="project" value="UniProtKB-ARBA"/>
</dbReference>
<evidence type="ECO:0000256" key="10">
    <source>
        <dbReference type="ARBA" id="ARBA00022741"/>
    </source>
</evidence>
<evidence type="ECO:0000256" key="19">
    <source>
        <dbReference type="ARBA" id="ARBA00048679"/>
    </source>
</evidence>
<protein>
    <recommendedName>
        <fullName evidence="4">non-specific serine/threonine protein kinase</fullName>
        <ecNumber evidence="4">2.7.11.1</ecNumber>
    </recommendedName>
</protein>
<accession>A0AAN9T139</accession>
<dbReference type="FunFam" id="2.90.10.10:FF:000001">
    <property type="entry name" value="G-type lectin S-receptor-like serine/threonine-protein kinase"/>
    <property type="match status" value="1"/>
</dbReference>
<dbReference type="GO" id="GO:0005524">
    <property type="term" value="F:ATP binding"/>
    <property type="evidence" value="ECO:0007669"/>
    <property type="project" value="UniProtKB-KW"/>
</dbReference>
<comment type="caution">
    <text evidence="24">The sequence shown here is derived from an EMBL/GenBank/DDBJ whole genome shotgun (WGS) entry which is preliminary data.</text>
</comment>
<dbReference type="GO" id="GO:0005886">
    <property type="term" value="C:plasma membrane"/>
    <property type="evidence" value="ECO:0007669"/>
    <property type="project" value="UniProtKB-SubCell"/>
</dbReference>
<dbReference type="InterPro" id="IPR008271">
    <property type="entry name" value="Ser/Thr_kinase_AS"/>
</dbReference>
<feature type="domain" description="Bulb-type lectin" evidence="23">
    <location>
        <begin position="24"/>
        <end position="146"/>
    </location>
</feature>
<evidence type="ECO:0000256" key="6">
    <source>
        <dbReference type="ARBA" id="ARBA00022527"/>
    </source>
</evidence>
<keyword evidence="11" id="KW-0418">Kinase</keyword>
<evidence type="ECO:0000259" key="23">
    <source>
        <dbReference type="PROSITE" id="PS50927"/>
    </source>
</evidence>
<evidence type="ECO:0000256" key="4">
    <source>
        <dbReference type="ARBA" id="ARBA00012513"/>
    </source>
</evidence>
<feature type="domain" description="Protein kinase" evidence="22">
    <location>
        <begin position="376"/>
        <end position="596"/>
    </location>
</feature>
<evidence type="ECO:0000256" key="5">
    <source>
        <dbReference type="ARBA" id="ARBA00022475"/>
    </source>
</evidence>
<evidence type="ECO:0000256" key="17">
    <source>
        <dbReference type="ARBA" id="ARBA00023180"/>
    </source>
</evidence>
<keyword evidence="6" id="KW-0723">Serine/threonine-protein kinase</keyword>
<keyword evidence="16" id="KW-0675">Receptor</keyword>
<keyword evidence="12" id="KW-0067">ATP-binding</keyword>
<dbReference type="InterPro" id="IPR000719">
    <property type="entry name" value="Prot_kinase_dom"/>
</dbReference>
<feature type="signal peptide" evidence="21">
    <location>
        <begin position="1"/>
        <end position="23"/>
    </location>
</feature>
<evidence type="ECO:0000256" key="1">
    <source>
        <dbReference type="ARBA" id="ARBA00004251"/>
    </source>
</evidence>
<evidence type="ECO:0000256" key="12">
    <source>
        <dbReference type="ARBA" id="ARBA00022840"/>
    </source>
</evidence>
<evidence type="ECO:0000313" key="24">
    <source>
        <dbReference type="EMBL" id="KAK7405123.1"/>
    </source>
</evidence>
<dbReference type="Pfam" id="PF07714">
    <property type="entry name" value="PK_Tyr_Ser-Thr"/>
    <property type="match status" value="1"/>
</dbReference>
<dbReference type="Gene3D" id="3.30.200.20">
    <property type="entry name" value="Phosphorylase Kinase, domain 1"/>
    <property type="match status" value="1"/>
</dbReference>
<keyword evidence="5" id="KW-1003">Cell membrane</keyword>
<dbReference type="Proteomes" id="UP001386955">
    <property type="component" value="Unassembled WGS sequence"/>
</dbReference>
<evidence type="ECO:0000256" key="15">
    <source>
        <dbReference type="ARBA" id="ARBA00023157"/>
    </source>
</evidence>
<evidence type="ECO:0000256" key="21">
    <source>
        <dbReference type="SAM" id="SignalP"/>
    </source>
</evidence>
<keyword evidence="15" id="KW-1015">Disulfide bond</keyword>
<dbReference type="SUPFAM" id="SSF51110">
    <property type="entry name" value="alpha-D-mannose-specific plant lectins"/>
    <property type="match status" value="1"/>
</dbReference>
<dbReference type="InterPro" id="IPR000858">
    <property type="entry name" value="S_locus_glycoprot_dom"/>
</dbReference>
<keyword evidence="8 20" id="KW-0812">Transmembrane</keyword>
<dbReference type="SMART" id="SM00220">
    <property type="entry name" value="S_TKc"/>
    <property type="match status" value="1"/>
</dbReference>
<feature type="chain" id="PRO_5042937769" description="non-specific serine/threonine protein kinase" evidence="21">
    <location>
        <begin position="24"/>
        <end position="596"/>
    </location>
</feature>
<comment type="subcellular location">
    <subcellularLocation>
        <location evidence="1">Cell membrane</location>
        <topology evidence="1">Single-pass type I membrane protein</topology>
    </subcellularLocation>
</comment>
<dbReference type="PANTHER" id="PTHR27002:SF616">
    <property type="entry name" value="RECEPTOR-LIKE SERINE_THREONINE-PROTEIN KINASE"/>
    <property type="match status" value="1"/>
</dbReference>
<evidence type="ECO:0000256" key="7">
    <source>
        <dbReference type="ARBA" id="ARBA00022679"/>
    </source>
</evidence>
<keyword evidence="9 21" id="KW-0732">Signal</keyword>
<keyword evidence="10" id="KW-0547">Nucleotide-binding</keyword>
<dbReference type="PANTHER" id="PTHR27002">
    <property type="entry name" value="RECEPTOR-LIKE SERINE/THREONINE-PROTEIN KINASE SD1-8"/>
    <property type="match status" value="1"/>
</dbReference>
<gene>
    <name evidence="24" type="ORF">VNO78_06319</name>
</gene>
<keyword evidence="14 20" id="KW-0472">Membrane</keyword>
<sequence>MDFLSFMIMVACIFIPSLRISVANDSIHRTHSMSDGDTLVSKGGKFVLGFFSPGSSQKRYLGIWYKNIPIQTVVWVANGANPINDSSAILTLNSTGNLVLTQNGSLVWSTTTNSQKQAHHPEAVLLDGGNLVIRDEEETNPEKYMWQSFDYPTDAFLPGMKLGRNLRTGHEWKLTAWKSPNDPSPGDVYRVLELYNYPEFYIMKGTKKVYRFGPWNGLNFGGMSDLRNNSMYSFYYVSNSEEIYFSYSLANDSVITRSVVNQTTSSIDRYMWLKGGNDWKVYRNVPEDFCDTYSLCGANANCHVYEHKKKTLTIVAFAIAICGSGVVLILATYFICRIRRKNTGNSLTEDYDEKHVDDLDIQLFDLPIIMTATKEFSMENKIGEGGFGPVYKGILMDGQKIAVKTLSMSSWQGVTEFINEVNLIAKLQHRNLVKLLGCCIQGQRKMLIYEYMANGSLDCFIFDGTKGKLLEWPQRFQIICGIARGLMYLHQDSRLRIIHRDLKASNVLLDENLNPKISDFGIAKTFGGDQIEGNTRRVVGTYGYMAPEYAVDGSFSVKSDVFSFGILVLEILCGKKSRGLYHTDESLNLVGHVRDH</sequence>
<comment type="catalytic activity">
    <reaction evidence="18">
        <text>L-threonyl-[protein] + ATP = O-phospho-L-threonyl-[protein] + ADP + H(+)</text>
        <dbReference type="Rhea" id="RHEA:46608"/>
        <dbReference type="Rhea" id="RHEA-COMP:11060"/>
        <dbReference type="Rhea" id="RHEA-COMP:11605"/>
        <dbReference type="ChEBI" id="CHEBI:15378"/>
        <dbReference type="ChEBI" id="CHEBI:30013"/>
        <dbReference type="ChEBI" id="CHEBI:30616"/>
        <dbReference type="ChEBI" id="CHEBI:61977"/>
        <dbReference type="ChEBI" id="CHEBI:456216"/>
        <dbReference type="EC" id="2.7.11.1"/>
    </reaction>
</comment>
<dbReference type="FunFam" id="3.30.200.20:FF:000195">
    <property type="entry name" value="G-type lectin S-receptor-like serine/threonine-protein kinase"/>
    <property type="match status" value="1"/>
</dbReference>
<keyword evidence="25" id="KW-1185">Reference proteome</keyword>
<dbReference type="InterPro" id="IPR001245">
    <property type="entry name" value="Ser-Thr/Tyr_kinase_cat_dom"/>
</dbReference>
<dbReference type="PROSITE" id="PS50011">
    <property type="entry name" value="PROTEIN_KINASE_DOM"/>
    <property type="match status" value="1"/>
</dbReference>
<dbReference type="AlphaFoldDB" id="A0AAN9T139"/>
<organism evidence="24 25">
    <name type="scientific">Psophocarpus tetragonolobus</name>
    <name type="common">Winged bean</name>
    <name type="synonym">Dolichos tetragonolobus</name>
    <dbReference type="NCBI Taxonomy" id="3891"/>
    <lineage>
        <taxon>Eukaryota</taxon>
        <taxon>Viridiplantae</taxon>
        <taxon>Streptophyta</taxon>
        <taxon>Embryophyta</taxon>
        <taxon>Tracheophyta</taxon>
        <taxon>Spermatophyta</taxon>
        <taxon>Magnoliopsida</taxon>
        <taxon>eudicotyledons</taxon>
        <taxon>Gunneridae</taxon>
        <taxon>Pentapetalae</taxon>
        <taxon>rosids</taxon>
        <taxon>fabids</taxon>
        <taxon>Fabales</taxon>
        <taxon>Fabaceae</taxon>
        <taxon>Papilionoideae</taxon>
        <taxon>50 kb inversion clade</taxon>
        <taxon>NPAAA clade</taxon>
        <taxon>indigoferoid/millettioid clade</taxon>
        <taxon>Phaseoleae</taxon>
        <taxon>Psophocarpus</taxon>
    </lineage>
</organism>
<dbReference type="InterPro" id="IPR011009">
    <property type="entry name" value="Kinase-like_dom_sf"/>
</dbReference>
<dbReference type="SUPFAM" id="SSF56112">
    <property type="entry name" value="Protein kinase-like (PK-like)"/>
    <property type="match status" value="1"/>
</dbReference>
<evidence type="ECO:0000256" key="14">
    <source>
        <dbReference type="ARBA" id="ARBA00023136"/>
    </source>
</evidence>
<feature type="transmembrane region" description="Helical" evidence="20">
    <location>
        <begin position="312"/>
        <end position="336"/>
    </location>
</feature>
<evidence type="ECO:0000256" key="18">
    <source>
        <dbReference type="ARBA" id="ARBA00047899"/>
    </source>
</evidence>
<evidence type="ECO:0000256" key="16">
    <source>
        <dbReference type="ARBA" id="ARBA00023170"/>
    </source>
</evidence>
<evidence type="ECO:0000256" key="20">
    <source>
        <dbReference type="SAM" id="Phobius"/>
    </source>
</evidence>
<name>A0AAN9T139_PSOTE</name>
<evidence type="ECO:0000256" key="11">
    <source>
        <dbReference type="ARBA" id="ARBA00022777"/>
    </source>
</evidence>
<reference evidence="24 25" key="1">
    <citation type="submission" date="2024-01" db="EMBL/GenBank/DDBJ databases">
        <title>The genomes of 5 underutilized Papilionoideae crops provide insights into root nodulation and disease resistanc.</title>
        <authorList>
            <person name="Jiang F."/>
        </authorList>
    </citation>
    <scope>NUCLEOTIDE SEQUENCE [LARGE SCALE GENOMIC DNA]</scope>
    <source>
        <strain evidence="24">DUOXIRENSHENG_FW03</strain>
        <tissue evidence="24">Leaves</tissue>
    </source>
</reference>
<keyword evidence="7" id="KW-0808">Transferase</keyword>
<dbReference type="PROSITE" id="PS50927">
    <property type="entry name" value="BULB_LECTIN"/>
    <property type="match status" value="1"/>
</dbReference>
<dbReference type="Gene3D" id="1.10.510.10">
    <property type="entry name" value="Transferase(Phosphotransferase) domain 1"/>
    <property type="match status" value="1"/>
</dbReference>
<dbReference type="FunFam" id="1.10.510.10:FF:000240">
    <property type="entry name" value="Lectin-domain containing receptor kinase A4.3"/>
    <property type="match status" value="1"/>
</dbReference>
<evidence type="ECO:0000313" key="25">
    <source>
        <dbReference type="Proteomes" id="UP001386955"/>
    </source>
</evidence>
<evidence type="ECO:0000256" key="9">
    <source>
        <dbReference type="ARBA" id="ARBA00022729"/>
    </source>
</evidence>
<proteinExistence type="inferred from homology"/>
<dbReference type="PROSITE" id="PS00108">
    <property type="entry name" value="PROTEIN_KINASE_ST"/>
    <property type="match status" value="1"/>
</dbReference>
<dbReference type="InterPro" id="IPR001480">
    <property type="entry name" value="Bulb-type_lectin_dom"/>
</dbReference>
<comment type="similarity">
    <text evidence="3">In the C-terminal section; belongs to the protein kinase superfamily. Ser/Thr protein kinase family.</text>
</comment>
<keyword evidence="17" id="KW-0325">Glycoprotein</keyword>